<proteinExistence type="predicted"/>
<organism evidence="1">
    <name type="scientific">Spirodela intermedia</name>
    <name type="common">Intermediate duckweed</name>
    <dbReference type="NCBI Taxonomy" id="51605"/>
    <lineage>
        <taxon>Eukaryota</taxon>
        <taxon>Viridiplantae</taxon>
        <taxon>Streptophyta</taxon>
        <taxon>Embryophyta</taxon>
        <taxon>Tracheophyta</taxon>
        <taxon>Spermatophyta</taxon>
        <taxon>Magnoliopsida</taxon>
        <taxon>Liliopsida</taxon>
        <taxon>Araceae</taxon>
        <taxon>Lemnoideae</taxon>
        <taxon>Spirodela</taxon>
    </lineage>
</organism>
<evidence type="ECO:0000313" key="2">
    <source>
        <dbReference type="Proteomes" id="UP001189122"/>
    </source>
</evidence>
<dbReference type="EMBL" id="CACRZD030000013">
    <property type="protein sequence ID" value="CAA6670219.1"/>
    <property type="molecule type" value="Genomic_DNA"/>
</dbReference>
<dbReference type="EMBL" id="LR743600">
    <property type="protein sequence ID" value="CAA2630976.1"/>
    <property type="molecule type" value="Genomic_DNA"/>
</dbReference>
<gene>
    <name evidence="1" type="ORF">SI7747_13016622</name>
</gene>
<accession>A0A7I8JJB3</accession>
<protein>
    <submittedName>
        <fullName evidence="1">Uncharacterized protein</fullName>
    </submittedName>
</protein>
<keyword evidence="2" id="KW-1185">Reference proteome</keyword>
<dbReference type="AlphaFoldDB" id="A0A7I8JJB3"/>
<dbReference type="Proteomes" id="UP001189122">
    <property type="component" value="Unassembled WGS sequence"/>
</dbReference>
<sequence length="32" mass="3890">MIIMCMIHCCKLTCIQLWMVQCQTRLMLMIEK</sequence>
<name>A0A7I8JJB3_SPIIN</name>
<reference evidence="1 2" key="1">
    <citation type="submission" date="2019-12" db="EMBL/GenBank/DDBJ databases">
        <authorList>
            <person name="Scholz U."/>
            <person name="Mascher M."/>
            <person name="Fiebig A."/>
        </authorList>
    </citation>
    <scope>NUCLEOTIDE SEQUENCE</scope>
</reference>
<evidence type="ECO:0000313" key="1">
    <source>
        <dbReference type="EMBL" id="CAA2630976.1"/>
    </source>
</evidence>